<name>A0ABU6Q270_9FABA</name>
<proteinExistence type="predicted"/>
<feature type="domain" description="RRM" evidence="6">
    <location>
        <begin position="73"/>
        <end position="151"/>
    </location>
</feature>
<evidence type="ECO:0000256" key="1">
    <source>
        <dbReference type="ARBA" id="ARBA00022664"/>
    </source>
</evidence>
<dbReference type="CDD" id="cd00590">
    <property type="entry name" value="RRM_SF"/>
    <property type="match status" value="1"/>
</dbReference>
<evidence type="ECO:0000313" key="7">
    <source>
        <dbReference type="EMBL" id="MED6106000.1"/>
    </source>
</evidence>
<evidence type="ECO:0000256" key="4">
    <source>
        <dbReference type="PROSITE-ProRule" id="PRU00176"/>
    </source>
</evidence>
<evidence type="ECO:0000259" key="6">
    <source>
        <dbReference type="PROSITE" id="PS50102"/>
    </source>
</evidence>
<keyword evidence="2" id="KW-0747">Spliceosome</keyword>
<evidence type="ECO:0000313" key="8">
    <source>
        <dbReference type="Proteomes" id="UP001341840"/>
    </source>
</evidence>
<evidence type="ECO:0000256" key="3">
    <source>
        <dbReference type="ARBA" id="ARBA00023187"/>
    </source>
</evidence>
<dbReference type="SUPFAM" id="SSF54928">
    <property type="entry name" value="RNA-binding domain, RBD"/>
    <property type="match status" value="1"/>
</dbReference>
<evidence type="ECO:0000256" key="2">
    <source>
        <dbReference type="ARBA" id="ARBA00022728"/>
    </source>
</evidence>
<feature type="region of interest" description="Disordered" evidence="5">
    <location>
        <begin position="156"/>
        <end position="185"/>
    </location>
</feature>
<keyword evidence="1" id="KW-0507">mRNA processing</keyword>
<reference evidence="7 8" key="1">
    <citation type="journal article" date="2023" name="Plants (Basel)">
        <title>Bridging the Gap: Combining Genomics and Transcriptomics Approaches to Understand Stylosanthes scabra, an Orphan Legume from the Brazilian Caatinga.</title>
        <authorList>
            <person name="Ferreira-Neto J.R.C."/>
            <person name="da Silva M.D."/>
            <person name="Binneck E."/>
            <person name="de Melo N.F."/>
            <person name="da Silva R.H."/>
            <person name="de Melo A.L.T.M."/>
            <person name="Pandolfi V."/>
            <person name="Bustamante F.O."/>
            <person name="Brasileiro-Vidal A.C."/>
            <person name="Benko-Iseppon A.M."/>
        </authorList>
    </citation>
    <scope>NUCLEOTIDE SEQUENCE [LARGE SCALE GENOMIC DNA]</scope>
    <source>
        <tissue evidence="7">Leaves</tissue>
    </source>
</reference>
<dbReference type="EMBL" id="JASCZI010000002">
    <property type="protein sequence ID" value="MED6106000.1"/>
    <property type="molecule type" value="Genomic_DNA"/>
</dbReference>
<dbReference type="Pfam" id="PF00076">
    <property type="entry name" value="RRM_1"/>
    <property type="match status" value="1"/>
</dbReference>
<keyword evidence="8" id="KW-1185">Reference proteome</keyword>
<gene>
    <name evidence="7" type="ORF">PIB30_000786</name>
</gene>
<evidence type="ECO:0000256" key="5">
    <source>
        <dbReference type="SAM" id="MobiDB-lite"/>
    </source>
</evidence>
<keyword evidence="3" id="KW-0508">mRNA splicing</keyword>
<dbReference type="InterPro" id="IPR035979">
    <property type="entry name" value="RBD_domain_sf"/>
</dbReference>
<dbReference type="Gene3D" id="3.30.70.330">
    <property type="match status" value="1"/>
</dbReference>
<accession>A0ABU6Q270</accession>
<organism evidence="7 8">
    <name type="scientific">Stylosanthes scabra</name>
    <dbReference type="NCBI Taxonomy" id="79078"/>
    <lineage>
        <taxon>Eukaryota</taxon>
        <taxon>Viridiplantae</taxon>
        <taxon>Streptophyta</taxon>
        <taxon>Embryophyta</taxon>
        <taxon>Tracheophyta</taxon>
        <taxon>Spermatophyta</taxon>
        <taxon>Magnoliopsida</taxon>
        <taxon>eudicotyledons</taxon>
        <taxon>Gunneridae</taxon>
        <taxon>Pentapetalae</taxon>
        <taxon>rosids</taxon>
        <taxon>fabids</taxon>
        <taxon>Fabales</taxon>
        <taxon>Fabaceae</taxon>
        <taxon>Papilionoideae</taxon>
        <taxon>50 kb inversion clade</taxon>
        <taxon>dalbergioids sensu lato</taxon>
        <taxon>Dalbergieae</taxon>
        <taxon>Pterocarpus clade</taxon>
        <taxon>Stylosanthes</taxon>
    </lineage>
</organism>
<dbReference type="InterPro" id="IPR012677">
    <property type="entry name" value="Nucleotide-bd_a/b_plait_sf"/>
</dbReference>
<dbReference type="PROSITE" id="PS50102">
    <property type="entry name" value="RRM"/>
    <property type="match status" value="1"/>
</dbReference>
<dbReference type="PANTHER" id="PTHR23147">
    <property type="entry name" value="SERINE/ARGININE RICH SPLICING FACTOR"/>
    <property type="match status" value="1"/>
</dbReference>
<feature type="compositionally biased region" description="Basic and acidic residues" evidence="5">
    <location>
        <begin position="164"/>
        <end position="177"/>
    </location>
</feature>
<dbReference type="Proteomes" id="UP001341840">
    <property type="component" value="Unassembled WGS sequence"/>
</dbReference>
<protein>
    <recommendedName>
        <fullName evidence="6">RRM domain-containing protein</fullName>
    </recommendedName>
</protein>
<dbReference type="SMART" id="SM00360">
    <property type="entry name" value="RRM"/>
    <property type="match status" value="1"/>
</dbReference>
<keyword evidence="4" id="KW-0694">RNA-binding</keyword>
<comment type="caution">
    <text evidence="7">The sequence shown here is derived from an EMBL/GenBank/DDBJ whole genome shotgun (WGS) entry which is preliminary data.</text>
</comment>
<dbReference type="InterPro" id="IPR000504">
    <property type="entry name" value="RRM_dom"/>
</dbReference>
<sequence length="331" mass="38281">MRERERVGERKKSDGEGNANNQWRVVTRKKPNGHWRQGRQTLAQFQRRSTVSDRKTTTTGEICQGTWIEKNTFSFFVDNLPLDASIRWLWKVFSRFGRVKDIYLSRKVRKSNPLKFAFIRFRTKEDASRAIEQLDGWIVWGCKIALSESRFRRGNIGEGGSANEEAKENGFKGRQEGGGKVVKGRTTEGGKSYREALMNEGEATQNQQGDIYFKLQTLGDSKIYLEEKVETREKLKRCLIGESPNPVNFGELQQVVRQDCGTLEEVKLLGSMKMMMVFDTIQNLEATLEANILAKHFLEVRRWSCAEANRTRECWIEVSRLPLHGWTRENM</sequence>
<dbReference type="InterPro" id="IPR050907">
    <property type="entry name" value="SRSF"/>
</dbReference>
<feature type="region of interest" description="Disordered" evidence="5">
    <location>
        <begin position="1"/>
        <end position="23"/>
    </location>
</feature>
<feature type="compositionally biased region" description="Basic and acidic residues" evidence="5">
    <location>
        <begin position="1"/>
        <end position="15"/>
    </location>
</feature>